<dbReference type="AlphaFoldDB" id="A0A8H7CF44"/>
<keyword evidence="1" id="KW-0732">Signal</keyword>
<accession>A0A8H7CF44</accession>
<feature type="signal peptide" evidence="1">
    <location>
        <begin position="1"/>
        <end position="43"/>
    </location>
</feature>
<organism evidence="3 4">
    <name type="scientific">Mycena venus</name>
    <dbReference type="NCBI Taxonomy" id="2733690"/>
    <lineage>
        <taxon>Eukaryota</taxon>
        <taxon>Fungi</taxon>
        <taxon>Dikarya</taxon>
        <taxon>Basidiomycota</taxon>
        <taxon>Agaricomycotina</taxon>
        <taxon>Agaricomycetes</taxon>
        <taxon>Agaricomycetidae</taxon>
        <taxon>Agaricales</taxon>
        <taxon>Marasmiineae</taxon>
        <taxon>Mycenaceae</taxon>
        <taxon>Mycena</taxon>
    </lineage>
</organism>
<dbReference type="PROSITE" id="PS50231">
    <property type="entry name" value="RICIN_B_LECTIN"/>
    <property type="match status" value="2"/>
</dbReference>
<feature type="chain" id="PRO_5034047541" description="Ricin B lectin domain-containing protein" evidence="1">
    <location>
        <begin position="44"/>
        <end position="334"/>
    </location>
</feature>
<reference evidence="3" key="1">
    <citation type="submission" date="2020-05" db="EMBL/GenBank/DDBJ databases">
        <title>Mycena genomes resolve the evolution of fungal bioluminescence.</title>
        <authorList>
            <person name="Tsai I.J."/>
        </authorList>
    </citation>
    <scope>NUCLEOTIDE SEQUENCE</scope>
    <source>
        <strain evidence="3">CCC161011</strain>
    </source>
</reference>
<evidence type="ECO:0000313" key="3">
    <source>
        <dbReference type="EMBL" id="KAF7333178.1"/>
    </source>
</evidence>
<dbReference type="InterPro" id="IPR035992">
    <property type="entry name" value="Ricin_B-like_lectins"/>
</dbReference>
<dbReference type="EMBL" id="JACAZI010000030">
    <property type="protein sequence ID" value="KAF7333178.1"/>
    <property type="molecule type" value="Genomic_DNA"/>
</dbReference>
<dbReference type="Proteomes" id="UP000620124">
    <property type="component" value="Unassembled WGS sequence"/>
</dbReference>
<protein>
    <recommendedName>
        <fullName evidence="2">Ricin B lectin domain-containing protein</fullName>
    </recommendedName>
</protein>
<evidence type="ECO:0000259" key="2">
    <source>
        <dbReference type="SMART" id="SM00458"/>
    </source>
</evidence>
<dbReference type="Pfam" id="PF00652">
    <property type="entry name" value="Ricin_B_lectin"/>
    <property type="match status" value="2"/>
</dbReference>
<feature type="domain" description="Ricin B lectin" evidence="2">
    <location>
        <begin position="198"/>
        <end position="326"/>
    </location>
</feature>
<feature type="domain" description="Ricin B lectin" evidence="2">
    <location>
        <begin position="49"/>
        <end position="185"/>
    </location>
</feature>
<keyword evidence="4" id="KW-1185">Reference proteome</keyword>
<dbReference type="SMART" id="SM00458">
    <property type="entry name" value="RICIN"/>
    <property type="match status" value="2"/>
</dbReference>
<name>A0A8H7CF44_9AGAR</name>
<dbReference type="SUPFAM" id="SSF50370">
    <property type="entry name" value="Ricin B-like lectins"/>
    <property type="match status" value="2"/>
</dbReference>
<evidence type="ECO:0000256" key="1">
    <source>
        <dbReference type="SAM" id="SignalP"/>
    </source>
</evidence>
<gene>
    <name evidence="3" type="ORF">MVEN_02383600</name>
</gene>
<dbReference type="InterPro" id="IPR000772">
    <property type="entry name" value="Ricin_B_lectin"/>
</dbReference>
<comment type="caution">
    <text evidence="3">The sequence shown here is derived from an EMBL/GenBank/DDBJ whole genome shotgun (WGS) entry which is preliminary data.</text>
</comment>
<evidence type="ECO:0000313" key="4">
    <source>
        <dbReference type="Proteomes" id="UP000620124"/>
    </source>
</evidence>
<sequence length="334" mass="35496">MQSSGPAYRRPVSDFHRVSSLLRQCSLHLSSLPLLLLTLSVNAQIVPNESIKLESVLGLATKCLTASSLSNGARVVIESCGANATSLNSWTISGGTGARGQISTNGFCLDVVDGVDADGTQLQVWQCSPRDTAQFFTLTSGGNIQWNGGSNNKCIDVTDGNLSNGNVVQIWDCDPNNTNQKFKSIEYTVPVWFAMELPAPSPVSPPNCITAASASANAPITIAPCTSSFTNQLFQDPNNNGQMILSGSNLCITPKGNTLADGTKLVLAPCDDGNAVQFWDHSFVEIVNMANTNFVIDLTDGNTTAGNQLQVWTFVVGNTNQNQFVEKAFLSPPS</sequence>
<dbReference type="CDD" id="cd00161">
    <property type="entry name" value="beta-trefoil_Ricin-like"/>
    <property type="match status" value="2"/>
</dbReference>
<dbReference type="OrthoDB" id="6770063at2759"/>
<dbReference type="Gene3D" id="2.80.10.50">
    <property type="match status" value="3"/>
</dbReference>
<proteinExistence type="predicted"/>